<comment type="caution">
    <text evidence="3">The sequence shown here is derived from an EMBL/GenBank/DDBJ whole genome shotgun (WGS) entry which is preliminary data.</text>
</comment>
<proteinExistence type="predicted"/>
<accession>A0A0F9KTF8</accession>
<gene>
    <name evidence="3" type="ORF">LCGC14_1363610</name>
</gene>
<dbReference type="AlphaFoldDB" id="A0A0F9KTF8"/>
<dbReference type="InterPro" id="IPR027417">
    <property type="entry name" value="P-loop_NTPase"/>
</dbReference>
<reference evidence="3" key="1">
    <citation type="journal article" date="2015" name="Nature">
        <title>Complex archaea that bridge the gap between prokaryotes and eukaryotes.</title>
        <authorList>
            <person name="Spang A."/>
            <person name="Saw J.H."/>
            <person name="Jorgensen S.L."/>
            <person name="Zaremba-Niedzwiedzka K."/>
            <person name="Martijn J."/>
            <person name="Lind A.E."/>
            <person name="van Eijk R."/>
            <person name="Schleper C."/>
            <person name="Guy L."/>
            <person name="Ettema T.J."/>
        </authorList>
    </citation>
    <scope>NUCLEOTIDE SEQUENCE</scope>
</reference>
<dbReference type="PANTHER" id="PTHR32114:SF2">
    <property type="entry name" value="ABC TRANSPORTER ABCH.3"/>
    <property type="match status" value="1"/>
</dbReference>
<sequence>MQINKLTLKDFGVIKDAEFNFRPGVNLIIGDNGNGKTHILKALAFLLINYKEKTIEDYCNWDSEKFAITLDLDHLQKKFDFNYKYNRESNSLIREVKIENEFFKGQDAINELAKYFDPTLCRASIISFQGKVDLVDAKPAERRESLKKIYDLDFSKQVKELDEEIKDIEENRLKELNDNILILKNKEYNFKEPLILPNSGADYKNYQISLLKLQNKITLIQKEIEEYNRKFLQQQSMQKDIKKSKDELNNYELQIYELERVILSNEESLKGGFEGKLCELNKELQQDFEIKKKELEEKIANIKLTRVPIFDEVKLKELQKIREDLAIKWHSAKRQYELCLQGKCPTCGNIFNSTDIEKYETDMSTSKVLLDAKVSQIAELEIKKLEVQKQKDNMLALKNQKEVLIIKLNAEIKDIENKKEKILKNIEIEKKDIEHRKTLYQNDINQSENQIIQIKQEQEKEQVRLFSLRENLQNLNILDEVPSIKEQDTADMVVLKILISDFDSIIEQNKLIVKQNEQLKIDNKNDIEILKLKRIERDSIIIDVERLRKGKVVLQKEFPNYVISTMLDDTEDGINELVEKVYDGKYEVKVVENKGGIDVLYGKRQTSIEIASGFEKDLFNFGYKHAFSQIAGLGVLLLDEIDAFASDENSGKLFGIIGELRTLYKQIFIITHKTTVQEILQRDYHANVFEITDGKVQNYY</sequence>
<protein>
    <recommendedName>
        <fullName evidence="2">YhaN AAA domain-containing protein</fullName>
    </recommendedName>
</protein>
<dbReference type="SUPFAM" id="SSF52540">
    <property type="entry name" value="P-loop containing nucleoside triphosphate hydrolases"/>
    <property type="match status" value="1"/>
</dbReference>
<dbReference type="Pfam" id="PF13514">
    <property type="entry name" value="AAA_27"/>
    <property type="match status" value="1"/>
</dbReference>
<evidence type="ECO:0000256" key="1">
    <source>
        <dbReference type="SAM" id="Coils"/>
    </source>
</evidence>
<dbReference type="InterPro" id="IPR038734">
    <property type="entry name" value="YhaN_AAA"/>
</dbReference>
<keyword evidence="1" id="KW-0175">Coiled coil</keyword>
<organism evidence="3">
    <name type="scientific">marine sediment metagenome</name>
    <dbReference type="NCBI Taxonomy" id="412755"/>
    <lineage>
        <taxon>unclassified sequences</taxon>
        <taxon>metagenomes</taxon>
        <taxon>ecological metagenomes</taxon>
    </lineage>
</organism>
<dbReference type="Gene3D" id="3.40.50.300">
    <property type="entry name" value="P-loop containing nucleotide triphosphate hydrolases"/>
    <property type="match status" value="2"/>
</dbReference>
<evidence type="ECO:0000313" key="3">
    <source>
        <dbReference type="EMBL" id="KKM78076.1"/>
    </source>
</evidence>
<feature type="coiled-coil region" evidence="1">
    <location>
        <begin position="151"/>
        <end position="305"/>
    </location>
</feature>
<dbReference type="EMBL" id="LAZR01008547">
    <property type="protein sequence ID" value="KKM78076.1"/>
    <property type="molecule type" value="Genomic_DNA"/>
</dbReference>
<feature type="domain" description="YhaN AAA" evidence="2">
    <location>
        <begin position="1"/>
        <end position="82"/>
    </location>
</feature>
<name>A0A0F9KTF8_9ZZZZ</name>
<feature type="coiled-coil region" evidence="1">
    <location>
        <begin position="370"/>
        <end position="464"/>
    </location>
</feature>
<evidence type="ECO:0000259" key="2">
    <source>
        <dbReference type="Pfam" id="PF13514"/>
    </source>
</evidence>
<dbReference type="PANTHER" id="PTHR32114">
    <property type="entry name" value="ABC TRANSPORTER ABCH.3"/>
    <property type="match status" value="1"/>
</dbReference>